<sequence length="45" mass="5193">MPSFVRLFVFVLYHIAIKKWRNGYKIGKNDGEIVAVVQSIKSVLK</sequence>
<evidence type="ECO:0000313" key="2">
    <source>
        <dbReference type="Proteomes" id="UP000004410"/>
    </source>
</evidence>
<name>A7B8G9_MEDG7</name>
<proteinExistence type="predicted"/>
<gene>
    <name evidence="1" type="ORF">RUMGNA_03891</name>
</gene>
<reference evidence="1 2" key="2">
    <citation type="submission" date="2007-06" db="EMBL/GenBank/DDBJ databases">
        <title>Draft genome sequence of Ruminococcus gnavus (ATCC 29149).</title>
        <authorList>
            <person name="Sudarsanam P."/>
            <person name="Ley R."/>
            <person name="Guruge J."/>
            <person name="Turnbaugh P.J."/>
            <person name="Mahowald M."/>
            <person name="Liep D."/>
            <person name="Gordon J."/>
        </authorList>
    </citation>
    <scope>NUCLEOTIDE SEQUENCE [LARGE SCALE GENOMIC DNA]</scope>
    <source>
        <strain evidence="1 2">ATCC 29149</strain>
    </source>
</reference>
<organism evidence="1 2">
    <name type="scientific">Mediterraneibacter gnavus (strain ATCC 29149 / DSM 114966 / JCM 6515 / VPI C7-9)</name>
    <name type="common">Ruminococcus gnavus</name>
    <dbReference type="NCBI Taxonomy" id="411470"/>
    <lineage>
        <taxon>Bacteria</taxon>
        <taxon>Bacillati</taxon>
        <taxon>Bacillota</taxon>
        <taxon>Clostridia</taxon>
        <taxon>Lachnospirales</taxon>
        <taxon>Lachnospiraceae</taxon>
        <taxon>Mediterraneibacter</taxon>
    </lineage>
</organism>
<dbReference type="Proteomes" id="UP000004410">
    <property type="component" value="Unassembled WGS sequence"/>
</dbReference>
<dbReference type="PaxDb" id="411470-RUMGNA_03891"/>
<evidence type="ECO:0000313" key="1">
    <source>
        <dbReference type="EMBL" id="EDN75799.1"/>
    </source>
</evidence>
<accession>A7B8G9</accession>
<dbReference type="EMBL" id="AAYG02000036">
    <property type="protein sequence ID" value="EDN75799.1"/>
    <property type="molecule type" value="Genomic_DNA"/>
</dbReference>
<reference evidence="1 2" key="1">
    <citation type="submission" date="2007-04" db="EMBL/GenBank/DDBJ databases">
        <authorList>
            <person name="Fulton L."/>
            <person name="Clifton S."/>
            <person name="Fulton B."/>
            <person name="Xu J."/>
            <person name="Minx P."/>
            <person name="Pepin K.H."/>
            <person name="Johnson M."/>
            <person name="Thiruvilangam P."/>
            <person name="Bhonagiri V."/>
            <person name="Nash W.E."/>
            <person name="Mardis E.R."/>
            <person name="Wilson R.K."/>
        </authorList>
    </citation>
    <scope>NUCLEOTIDE SEQUENCE [LARGE SCALE GENOMIC DNA]</scope>
    <source>
        <strain evidence="1 2">ATCC 29149</strain>
    </source>
</reference>
<comment type="caution">
    <text evidence="1">The sequence shown here is derived from an EMBL/GenBank/DDBJ whole genome shotgun (WGS) entry which is preliminary data.</text>
</comment>
<protein>
    <submittedName>
        <fullName evidence="1">Uncharacterized protein</fullName>
    </submittedName>
</protein>
<dbReference type="AlphaFoldDB" id="A7B8G9"/>